<gene>
    <name evidence="3" type="ORF">DI563_17150</name>
</gene>
<comment type="caution">
    <text evidence="3">The sequence shown here is derived from an EMBL/GenBank/DDBJ whole genome shotgun (WGS) entry which is preliminary data.</text>
</comment>
<reference evidence="3 4" key="1">
    <citation type="submission" date="2017-08" db="EMBL/GenBank/DDBJ databases">
        <title>Infants hospitalized years apart are colonized by the same room-sourced microbial strains.</title>
        <authorList>
            <person name="Brooks B."/>
            <person name="Olm M.R."/>
            <person name="Firek B.A."/>
            <person name="Baker R."/>
            <person name="Thomas B.C."/>
            <person name="Morowitz M.J."/>
            <person name="Banfield J.F."/>
        </authorList>
    </citation>
    <scope>NUCLEOTIDE SEQUENCE [LARGE SCALE GENOMIC DNA]</scope>
    <source>
        <strain evidence="3">S2_005_003_R2_41</strain>
    </source>
</reference>
<evidence type="ECO:0000313" key="4">
    <source>
        <dbReference type="Proteomes" id="UP000249135"/>
    </source>
</evidence>
<dbReference type="EMBL" id="QFPP01000236">
    <property type="protein sequence ID" value="PZQ71723.1"/>
    <property type="molecule type" value="Genomic_DNA"/>
</dbReference>
<dbReference type="Proteomes" id="UP000249135">
    <property type="component" value="Unassembled WGS sequence"/>
</dbReference>
<name>A0A2W5RWC0_VARPD</name>
<dbReference type="CDD" id="cd20707">
    <property type="entry name" value="MIX_III"/>
    <property type="match status" value="1"/>
</dbReference>
<protein>
    <recommendedName>
        <fullName evidence="2">Toxin VasX N-terminal region domain-containing protein</fullName>
    </recommendedName>
</protein>
<dbReference type="InterPro" id="IPR046864">
    <property type="entry name" value="VasX_N"/>
</dbReference>
<organism evidence="3 4">
    <name type="scientific">Variovorax paradoxus</name>
    <dbReference type="NCBI Taxonomy" id="34073"/>
    <lineage>
        <taxon>Bacteria</taxon>
        <taxon>Pseudomonadati</taxon>
        <taxon>Pseudomonadota</taxon>
        <taxon>Betaproteobacteria</taxon>
        <taxon>Burkholderiales</taxon>
        <taxon>Comamonadaceae</taxon>
        <taxon>Variovorax</taxon>
    </lineage>
</organism>
<proteinExistence type="predicted"/>
<feature type="transmembrane region" description="Helical" evidence="1">
    <location>
        <begin position="831"/>
        <end position="853"/>
    </location>
</feature>
<keyword evidence="1" id="KW-0472">Membrane</keyword>
<evidence type="ECO:0000256" key="1">
    <source>
        <dbReference type="SAM" id="Phobius"/>
    </source>
</evidence>
<dbReference type="NCBIfam" id="NF041559">
    <property type="entry name" value="BTH_I2691_fam"/>
    <property type="match status" value="1"/>
</dbReference>
<accession>A0A2W5RWC0</accession>
<sequence>MGQLQAQPCAVAIQAALYNLRMLRAGYLYVRIEYEGLYPEWSSYVVHPHGYLMEFNVRHPQDARANPACEVEIRGANASMVWVRDAASVVSLHYMFHPDPLDYQHLRQEIEPNRDKYMQTFDVAAWAKGSTRQKDTLQPGQLNGQVVEFAALSDAKLRDAMEGQFFGLMGSNAQEREWGDYEVAKHGRRFGQNAGGAATGQAVGPYIEPVLQLPYHVAHGPRLKNIAQLLADKKGAVVACHDAIGIAQSLAMSHPMASAPYELWLHSAPDKPVSDYPNVSNGWLLTTQGAIDQLLGAMKAGLLAAQSARIDALRREREAVASGAIPVPGGYVPGPDGRVRYRSADEARQDRLRDLDQQIARKELTQGEGGGPDVEQTLTEARGLVNWKTVREFEAAHKPHRDALDKRLDALSADTIAWLDSQAMLRALDCYNGKSVRDRGSDGARFALQLSVALINLDSSATGRQFLGKVNPFSFARKNLVARMVGCNDPAVTGELQGACTRLQTSADAIAASGPGRDPDEAHLKKLDAVSKEMSAWTEVSPSAEQIGQLYGKLPANLTGMLQLGRAMATAIKTVAGAGWSTAVFAAVTVFAASGKAQNVGGTLLAAEALLLRHGLGSKAAELLKQDALALAEKLKANPNFGKVGLGRAKDWLKKEQDIQNALNKHVDEAAKGQGPLGLLRSRGLLSLAQGLGALTLGGKAMVKQDTRSALEAGSQLASAVGSYRDIRATLCEEMVFKTVVPDEGQVAAFVRGTKLDAVTSKELLKLRAAAGRFTIAGSTVLVGLDLFDAARAGKEGNLYLTTAFIARAVGSGFAIAGVGTAMTTLKCVRLVAGLNIAGLVVIGVSTFAIEMLKDKEWQAWFKAQPFHIDKYVSDGTLVDKALQPTPFKSQSQMMSRLDEALTEAKGE</sequence>
<dbReference type="AlphaFoldDB" id="A0A2W5RWC0"/>
<feature type="transmembrane region" description="Helical" evidence="1">
    <location>
        <begin position="770"/>
        <end position="788"/>
    </location>
</feature>
<keyword evidence="1" id="KW-1133">Transmembrane helix</keyword>
<dbReference type="Pfam" id="PF20249">
    <property type="entry name" value="VasX_N"/>
    <property type="match status" value="1"/>
</dbReference>
<evidence type="ECO:0000259" key="2">
    <source>
        <dbReference type="Pfam" id="PF20249"/>
    </source>
</evidence>
<dbReference type="InterPro" id="IPR048126">
    <property type="entry name" value="Toxin_VasX"/>
</dbReference>
<feature type="domain" description="Toxin VasX N-terminal region" evidence="2">
    <location>
        <begin position="11"/>
        <end position="127"/>
    </location>
</feature>
<feature type="transmembrane region" description="Helical" evidence="1">
    <location>
        <begin position="800"/>
        <end position="819"/>
    </location>
</feature>
<keyword evidence="1" id="KW-0812">Transmembrane</keyword>
<evidence type="ECO:0000313" key="3">
    <source>
        <dbReference type="EMBL" id="PZQ71723.1"/>
    </source>
</evidence>